<dbReference type="GeneID" id="35436306"/>
<dbReference type="Gene3D" id="1.10.720.30">
    <property type="entry name" value="SAP domain"/>
    <property type="match status" value="1"/>
</dbReference>
<sequence>MDSNNNTSSSIPTAHSFPSRTMPIQIQRVHRANSNQPFDLEQRQKRLDDQLVKVDFDDITVSELKEMLRQRGKPATGKKAVLLQRLQEERDFIQHARANGIPISNRYLAQQQQQHHQQQQQQSPVMDSASLPETMFLSSSPASLGSLNRSIANMHIGSPPASSLMIPPQASNNSNNRRYTPYTSPRNSLSSPSYSSSVPTSGYLYKKSYAPFTSSALATPDRDDDTNPFDDMNNTNTASEDAMNPMEWTDPSLEIMLQQQQQQHQHHQEQGLGQESAPKFTDEELLTFLTSQGFDMNNNSHYFHSQQEEPLMFNNSNRDHHFSHH</sequence>
<evidence type="ECO:0000313" key="3">
    <source>
        <dbReference type="EMBL" id="PHZ14208.1"/>
    </source>
</evidence>
<feature type="region of interest" description="Disordered" evidence="1">
    <location>
        <begin position="160"/>
        <end position="198"/>
    </location>
</feature>
<keyword evidence="4" id="KW-1185">Reference proteome</keyword>
<dbReference type="AlphaFoldDB" id="A0A2G4SZL3"/>
<feature type="region of interest" description="Disordered" evidence="1">
    <location>
        <begin position="215"/>
        <end position="245"/>
    </location>
</feature>
<protein>
    <recommendedName>
        <fullName evidence="2">SAP domain-containing protein</fullName>
    </recommendedName>
</protein>
<evidence type="ECO:0000313" key="4">
    <source>
        <dbReference type="Proteomes" id="UP000242254"/>
    </source>
</evidence>
<dbReference type="Pfam" id="PF02037">
    <property type="entry name" value="SAP"/>
    <property type="match status" value="1"/>
</dbReference>
<feature type="compositionally biased region" description="Polar residues" evidence="1">
    <location>
        <begin position="169"/>
        <end position="183"/>
    </location>
</feature>
<feature type="domain" description="SAP" evidence="2">
    <location>
        <begin position="56"/>
        <end position="90"/>
    </location>
</feature>
<dbReference type="SUPFAM" id="SSF68906">
    <property type="entry name" value="SAP domain"/>
    <property type="match status" value="1"/>
</dbReference>
<dbReference type="InterPro" id="IPR003034">
    <property type="entry name" value="SAP_dom"/>
</dbReference>
<dbReference type="InterPro" id="IPR036361">
    <property type="entry name" value="SAP_dom_sf"/>
</dbReference>
<name>A0A2G4SZL3_RHIZD</name>
<evidence type="ECO:0000259" key="2">
    <source>
        <dbReference type="PROSITE" id="PS50800"/>
    </source>
</evidence>
<evidence type="ECO:0000256" key="1">
    <source>
        <dbReference type="SAM" id="MobiDB-lite"/>
    </source>
</evidence>
<dbReference type="STRING" id="1340429.A0A2G4SZL3"/>
<dbReference type="RefSeq" id="XP_023467916.1">
    <property type="nucleotide sequence ID" value="XM_023605316.1"/>
</dbReference>
<reference evidence="3 4" key="1">
    <citation type="journal article" date="2016" name="Proc. Natl. Acad. Sci. U.S.A.">
        <title>Lipid metabolic changes in an early divergent fungus govern the establishment of a mutualistic symbiosis with endobacteria.</title>
        <authorList>
            <person name="Lastovetsky O.A."/>
            <person name="Gaspar M.L."/>
            <person name="Mondo S.J."/>
            <person name="LaButti K.M."/>
            <person name="Sandor L."/>
            <person name="Grigoriev I.V."/>
            <person name="Henry S.A."/>
            <person name="Pawlowska T.E."/>
        </authorList>
    </citation>
    <scope>NUCLEOTIDE SEQUENCE [LARGE SCALE GENOMIC DNA]</scope>
    <source>
        <strain evidence="3 4">ATCC 52813</strain>
    </source>
</reference>
<organism evidence="3 4">
    <name type="scientific">Rhizopus microsporus ATCC 52813</name>
    <dbReference type="NCBI Taxonomy" id="1340429"/>
    <lineage>
        <taxon>Eukaryota</taxon>
        <taxon>Fungi</taxon>
        <taxon>Fungi incertae sedis</taxon>
        <taxon>Mucoromycota</taxon>
        <taxon>Mucoromycotina</taxon>
        <taxon>Mucoromycetes</taxon>
        <taxon>Mucorales</taxon>
        <taxon>Mucorineae</taxon>
        <taxon>Rhizopodaceae</taxon>
        <taxon>Rhizopus</taxon>
    </lineage>
</organism>
<dbReference type="PROSITE" id="PS50800">
    <property type="entry name" value="SAP"/>
    <property type="match status" value="1"/>
</dbReference>
<accession>A0A2G4SZL3</accession>
<dbReference type="SMART" id="SM00513">
    <property type="entry name" value="SAP"/>
    <property type="match status" value="1"/>
</dbReference>
<proteinExistence type="predicted"/>
<dbReference type="EMBL" id="KZ303846">
    <property type="protein sequence ID" value="PHZ14208.1"/>
    <property type="molecule type" value="Genomic_DNA"/>
</dbReference>
<feature type="compositionally biased region" description="Low complexity" evidence="1">
    <location>
        <begin position="184"/>
        <end position="198"/>
    </location>
</feature>
<dbReference type="Proteomes" id="UP000242254">
    <property type="component" value="Unassembled WGS sequence"/>
</dbReference>
<gene>
    <name evidence="3" type="ORF">RHIMIDRAFT_115674</name>
</gene>